<evidence type="ECO:0000313" key="8">
    <source>
        <dbReference type="Proteomes" id="UP000009022"/>
    </source>
</evidence>
<dbReference type="HOGENOM" id="CLU_1930228_0_0_1"/>
<dbReference type="GO" id="GO:0051673">
    <property type="term" value="P:disruption of plasma membrane integrity in another organism"/>
    <property type="evidence" value="ECO:0000318"/>
    <property type="project" value="GO_Central"/>
</dbReference>
<dbReference type="GO" id="GO:0061844">
    <property type="term" value="P:antimicrobial humoral immune response mediated by antimicrobial peptide"/>
    <property type="evidence" value="ECO:0000318"/>
    <property type="project" value="GO_Central"/>
</dbReference>
<keyword evidence="8" id="KW-1185">Reference proteome</keyword>
<dbReference type="InterPro" id="IPR016327">
    <property type="entry name" value="Alpha-defensin"/>
</dbReference>
<organism evidence="7 8">
    <name type="scientific">Trichoplax adhaerens</name>
    <name type="common">Trichoplax reptans</name>
    <dbReference type="NCBI Taxonomy" id="10228"/>
    <lineage>
        <taxon>Eukaryota</taxon>
        <taxon>Metazoa</taxon>
        <taxon>Placozoa</taxon>
        <taxon>Uniplacotomia</taxon>
        <taxon>Trichoplacea</taxon>
        <taxon>Trichoplacidae</taxon>
        <taxon>Trichoplax</taxon>
    </lineage>
</organism>
<feature type="chain" id="PRO_5002796925" evidence="6">
    <location>
        <begin position="21"/>
        <end position="131"/>
    </location>
</feature>
<evidence type="ECO:0000256" key="1">
    <source>
        <dbReference type="ARBA" id="ARBA00006519"/>
    </source>
</evidence>
<evidence type="ECO:0000256" key="4">
    <source>
        <dbReference type="ARBA" id="ARBA00023022"/>
    </source>
</evidence>
<evidence type="ECO:0000256" key="2">
    <source>
        <dbReference type="ARBA" id="ARBA00022729"/>
    </source>
</evidence>
<dbReference type="GeneID" id="6752891"/>
<proteinExistence type="inferred from homology"/>
<dbReference type="InParanoid" id="B3RTJ8"/>
<protein>
    <submittedName>
        <fullName evidence="7">Uncharacterized protein</fullName>
    </submittedName>
</protein>
<dbReference type="EMBL" id="DS985244">
    <property type="protein sequence ID" value="EDV25645.1"/>
    <property type="molecule type" value="Genomic_DNA"/>
</dbReference>
<feature type="coiled-coil region" evidence="5">
    <location>
        <begin position="37"/>
        <end position="64"/>
    </location>
</feature>
<keyword evidence="3" id="KW-0929">Antimicrobial</keyword>
<dbReference type="CTD" id="6752891"/>
<name>B3RTJ8_TRIAD</name>
<evidence type="ECO:0000313" key="7">
    <source>
        <dbReference type="EMBL" id="EDV25645.1"/>
    </source>
</evidence>
<dbReference type="GO" id="GO:0019731">
    <property type="term" value="P:antibacterial humoral response"/>
    <property type="evidence" value="ECO:0000318"/>
    <property type="project" value="GO_Central"/>
</dbReference>
<dbReference type="Proteomes" id="UP000009022">
    <property type="component" value="Unassembled WGS sequence"/>
</dbReference>
<keyword evidence="3" id="KW-0211">Defensin</keyword>
<dbReference type="GO" id="GO:0050829">
    <property type="term" value="P:defense response to Gram-negative bacterium"/>
    <property type="evidence" value="ECO:0000318"/>
    <property type="project" value="GO_Central"/>
</dbReference>
<dbReference type="PANTHER" id="PTHR11876:SF28">
    <property type="entry name" value="ALPHA-DEFENSIN 1"/>
    <property type="match status" value="1"/>
</dbReference>
<keyword evidence="2 6" id="KW-0732">Signal</keyword>
<accession>B3RTJ8</accession>
<reference evidence="7 8" key="1">
    <citation type="journal article" date="2008" name="Nature">
        <title>The Trichoplax genome and the nature of placozoans.</title>
        <authorList>
            <person name="Srivastava M."/>
            <person name="Begovic E."/>
            <person name="Chapman J."/>
            <person name="Putnam N.H."/>
            <person name="Hellsten U."/>
            <person name="Kawashima T."/>
            <person name="Kuo A."/>
            <person name="Mitros T."/>
            <person name="Salamov A."/>
            <person name="Carpenter M.L."/>
            <person name="Signorovitch A.Y."/>
            <person name="Moreno M.A."/>
            <person name="Kamm K."/>
            <person name="Grimwood J."/>
            <person name="Schmutz J."/>
            <person name="Shapiro H."/>
            <person name="Grigoriev I.V."/>
            <person name="Buss L.W."/>
            <person name="Schierwater B."/>
            <person name="Dellaporta S.L."/>
            <person name="Rokhsar D.S."/>
        </authorList>
    </citation>
    <scope>NUCLEOTIDE SEQUENCE [LARGE SCALE GENOMIC DNA]</scope>
    <source>
        <strain evidence="7 8">Grell-BS-1999</strain>
    </source>
</reference>
<evidence type="ECO:0000256" key="3">
    <source>
        <dbReference type="ARBA" id="ARBA00022940"/>
    </source>
</evidence>
<sequence length="131" mass="14404">MKFTLILLASLLFLAIAGHAEKEEPTIIEELKDEAPVEDEEGEVAEKEDEIESLENEFQVKEEDEQPEEAKAANISFNFLLQIHHFNSRDAVIPGKITATGSIIAPRTVGPDAVAAFAITGVVSLEKKLKF</sequence>
<feature type="signal peptide" evidence="6">
    <location>
        <begin position="1"/>
        <end position="20"/>
    </location>
</feature>
<gene>
    <name evidence="7" type="ORF">TRIADDRAFT_63910</name>
</gene>
<evidence type="ECO:0000256" key="6">
    <source>
        <dbReference type="SAM" id="SignalP"/>
    </source>
</evidence>
<dbReference type="AlphaFoldDB" id="B3RTJ8"/>
<keyword evidence="5" id="KW-0175">Coiled coil</keyword>
<dbReference type="PANTHER" id="PTHR11876">
    <property type="entry name" value="ALPHA-DEFENSIN 1"/>
    <property type="match status" value="1"/>
</dbReference>
<dbReference type="RefSeq" id="XP_002111678.1">
    <property type="nucleotide sequence ID" value="XM_002111642.1"/>
</dbReference>
<dbReference type="GO" id="GO:0140911">
    <property type="term" value="F:pore-forming activity"/>
    <property type="evidence" value="ECO:0000318"/>
    <property type="project" value="GO_Central"/>
</dbReference>
<dbReference type="GO" id="GO:0050830">
    <property type="term" value="P:defense response to Gram-positive bacterium"/>
    <property type="evidence" value="ECO:0000318"/>
    <property type="project" value="GO_Central"/>
</dbReference>
<dbReference type="GO" id="GO:0005615">
    <property type="term" value="C:extracellular space"/>
    <property type="evidence" value="ECO:0000318"/>
    <property type="project" value="GO_Central"/>
</dbReference>
<keyword evidence="4" id="KW-0044">Antibiotic</keyword>
<comment type="similarity">
    <text evidence="1">Belongs to the alpha-defensin family.</text>
</comment>
<evidence type="ECO:0000256" key="5">
    <source>
        <dbReference type="SAM" id="Coils"/>
    </source>
</evidence>
<dbReference type="KEGG" id="tad:TRIADDRAFT_63910"/>